<feature type="region of interest" description="Disordered" evidence="1">
    <location>
        <begin position="539"/>
        <end position="623"/>
    </location>
</feature>
<evidence type="ECO:0000256" key="1">
    <source>
        <dbReference type="SAM" id="MobiDB-lite"/>
    </source>
</evidence>
<feature type="region of interest" description="Disordered" evidence="1">
    <location>
        <begin position="1"/>
        <end position="54"/>
    </location>
</feature>
<dbReference type="AlphaFoldDB" id="A0A0H2S7F3"/>
<feature type="region of interest" description="Disordered" evidence="1">
    <location>
        <begin position="157"/>
        <end position="300"/>
    </location>
</feature>
<accession>A0A0H2S7F3</accession>
<feature type="compositionally biased region" description="Basic residues" evidence="1">
    <location>
        <begin position="213"/>
        <end position="222"/>
    </location>
</feature>
<gene>
    <name evidence="2" type="ORF">SCHPADRAFT_890566</name>
</gene>
<keyword evidence="3" id="KW-1185">Reference proteome</keyword>
<dbReference type="InParanoid" id="A0A0H2S7F3"/>
<dbReference type="EMBL" id="KQ085971">
    <property type="protein sequence ID" value="KLO12791.1"/>
    <property type="molecule type" value="Genomic_DNA"/>
</dbReference>
<feature type="compositionally biased region" description="Polar residues" evidence="1">
    <location>
        <begin position="245"/>
        <end position="257"/>
    </location>
</feature>
<feature type="compositionally biased region" description="Basic and acidic residues" evidence="1">
    <location>
        <begin position="18"/>
        <end position="29"/>
    </location>
</feature>
<protein>
    <recommendedName>
        <fullName evidence="4">Restriction of telomere capping protein 4</fullName>
    </recommendedName>
</protein>
<dbReference type="Proteomes" id="UP000053477">
    <property type="component" value="Unassembled WGS sequence"/>
</dbReference>
<name>A0A0H2S7F3_9AGAM</name>
<feature type="compositionally biased region" description="Polar residues" evidence="1">
    <location>
        <begin position="543"/>
        <end position="554"/>
    </location>
</feature>
<evidence type="ECO:0008006" key="4">
    <source>
        <dbReference type="Google" id="ProtNLM"/>
    </source>
</evidence>
<feature type="compositionally biased region" description="Acidic residues" evidence="1">
    <location>
        <begin position="159"/>
        <end position="181"/>
    </location>
</feature>
<feature type="compositionally biased region" description="Basic and acidic residues" evidence="1">
    <location>
        <begin position="198"/>
        <end position="212"/>
    </location>
</feature>
<organism evidence="2 3">
    <name type="scientific">Schizopora paradoxa</name>
    <dbReference type="NCBI Taxonomy" id="27342"/>
    <lineage>
        <taxon>Eukaryota</taxon>
        <taxon>Fungi</taxon>
        <taxon>Dikarya</taxon>
        <taxon>Basidiomycota</taxon>
        <taxon>Agaricomycotina</taxon>
        <taxon>Agaricomycetes</taxon>
        <taxon>Hymenochaetales</taxon>
        <taxon>Schizoporaceae</taxon>
        <taxon>Schizopora</taxon>
    </lineage>
</organism>
<sequence>MAKSSTKSSTRHHTKNSSRRDSLRQREAQLEVDLSDPKLKRKPKGRPFRSESAKVKGYNVQKEMGLANNDKLYLRLLGAVRESAAGFFKHPDQGIRAQGQLNVSAFVVKMVTKHPFFGKFQNAWPVTDMLGMVLANRAAGRKRADDGDLNAHLAAIDPLEGDVENEDFSDVPRDEDEEGSEVSEQQQDTPPKRRAAMKTKETKTPRIQSDKQTKKRLAKRRNQVLSDDESEEEPQPLKLSKHTNQDAMQSDQESNFGDENGADSGNELSYADNQPDTPAKSDAHEPSPEPIAVDAPADVPRADLPLRDRVEYCCPDCSEEMSPAEAEFASETLQLMLEWFQYQTIPMDNNALDQTKVDICYRLRSEKRIISSTLDRNLPYLLRYNLDELQGYLDGAFVRRVQDYLLDPFSTLVWQKIKDERVKLESDKHAISGELQGGGYLGERGFMYILEAINTIAPVKDQPRLIDRIPRGKIYTNIIGPHGDEAYQHMLNSYNIGRFLQTVGKSEARKAEFNCHLKNVVQHIKQLVDNLEYVRNMEEQKQAKPNQDSSNSKPPQRRVTLRLPVPEEDSSHPKQKRKQTVVRNTASVKDFPSSSSQSEAKKPKAKQPSKPSKPTISRTTRSNSRIANAKALYKFAKVYISFISQVPLSARWKQVCCSLNRISDDIPKKFLRQSEVSTGFISVYHLDATYSRLFIVITESRLLSIFKRLISDSFLRTCNSGNYSWLFSTAEVLGLHF</sequence>
<evidence type="ECO:0000313" key="2">
    <source>
        <dbReference type="EMBL" id="KLO12791.1"/>
    </source>
</evidence>
<proteinExistence type="predicted"/>
<reference evidence="2 3" key="1">
    <citation type="submission" date="2015-04" db="EMBL/GenBank/DDBJ databases">
        <title>Complete genome sequence of Schizopora paradoxa KUC8140, a cosmopolitan wood degrader in East Asia.</title>
        <authorList>
            <consortium name="DOE Joint Genome Institute"/>
            <person name="Min B."/>
            <person name="Park H."/>
            <person name="Jang Y."/>
            <person name="Kim J.-J."/>
            <person name="Kim K.H."/>
            <person name="Pangilinan J."/>
            <person name="Lipzen A."/>
            <person name="Riley R."/>
            <person name="Grigoriev I.V."/>
            <person name="Spatafora J.W."/>
            <person name="Choi I.-G."/>
        </authorList>
    </citation>
    <scope>NUCLEOTIDE SEQUENCE [LARGE SCALE GENOMIC DNA]</scope>
    <source>
        <strain evidence="2 3">KUC8140</strain>
    </source>
</reference>
<dbReference type="OrthoDB" id="3271097at2759"/>
<evidence type="ECO:0000313" key="3">
    <source>
        <dbReference type="Proteomes" id="UP000053477"/>
    </source>
</evidence>